<evidence type="ECO:0000313" key="2">
    <source>
        <dbReference type="Proteomes" id="UP001165082"/>
    </source>
</evidence>
<name>A0A9W7L6B2_9STRA</name>
<reference evidence="1" key="1">
    <citation type="submission" date="2022-07" db="EMBL/GenBank/DDBJ databases">
        <title>Genome analysis of Parmales, a sister group of diatoms, reveals the evolutionary specialization of diatoms from phago-mixotrophs to photoautotrophs.</title>
        <authorList>
            <person name="Ban H."/>
            <person name="Sato S."/>
            <person name="Yoshikawa S."/>
            <person name="Kazumasa Y."/>
            <person name="Nakamura Y."/>
            <person name="Ichinomiya M."/>
            <person name="Saitoh K."/>
            <person name="Sato N."/>
            <person name="Blanc-Mathieu R."/>
            <person name="Endo H."/>
            <person name="Kuwata A."/>
            <person name="Ogata H."/>
        </authorList>
    </citation>
    <scope>NUCLEOTIDE SEQUENCE</scope>
</reference>
<proteinExistence type="predicted"/>
<evidence type="ECO:0000313" key="1">
    <source>
        <dbReference type="EMBL" id="GMI32856.1"/>
    </source>
</evidence>
<feature type="non-terminal residue" evidence="1">
    <location>
        <position position="399"/>
    </location>
</feature>
<protein>
    <submittedName>
        <fullName evidence="1">Uncharacterized protein</fullName>
    </submittedName>
</protein>
<dbReference type="Proteomes" id="UP001165082">
    <property type="component" value="Unassembled WGS sequence"/>
</dbReference>
<accession>A0A9W7L6B2</accession>
<comment type="caution">
    <text evidence="1">The sequence shown here is derived from an EMBL/GenBank/DDBJ whole genome shotgun (WGS) entry which is preliminary data.</text>
</comment>
<sequence length="399" mass="42939">MASYLKSVVGGFAETLDTLKSQDGNAITEALERARRSLAVEYVLAFKTPGASLTTFLTVVGRMIDNMIGTNGTKEKYARLLLRVATKKPKSDGRGVGHLDTVLAKKGDPLLFLTAVWKAGLLDELVGAPLGEDETYEDRGWGNVGDASEGWCKTARTRDLEPFRRRKDIPSAQVTNQIATLVRQHRDGAEVDPESEQVKALRWFEDITGVYITLLATGELENYGGGVDGFMGGGVGGEGGGGGGGIGGGAGINPATSGMVSAANSLLGLSAVKVTEEYVHLFAEMAISKVLLPRQLFPSSGNHQSSFIDIGIWHGVTKRRAKEMVEESRMMVEERKEKVYKAWITALLDCQAVGAKNATPGYLARMNPNYARWGVDPTTRDRYAGAAGQLLAWGVRVQK</sequence>
<dbReference type="EMBL" id="BRXZ01007716">
    <property type="protein sequence ID" value="GMI32856.1"/>
    <property type="molecule type" value="Genomic_DNA"/>
</dbReference>
<gene>
    <name evidence="1" type="ORF">TrRE_jg10035</name>
</gene>
<keyword evidence="2" id="KW-1185">Reference proteome</keyword>
<organism evidence="1 2">
    <name type="scientific">Triparma retinervis</name>
    <dbReference type="NCBI Taxonomy" id="2557542"/>
    <lineage>
        <taxon>Eukaryota</taxon>
        <taxon>Sar</taxon>
        <taxon>Stramenopiles</taxon>
        <taxon>Ochrophyta</taxon>
        <taxon>Bolidophyceae</taxon>
        <taxon>Parmales</taxon>
        <taxon>Triparmaceae</taxon>
        <taxon>Triparma</taxon>
    </lineage>
</organism>
<dbReference type="AlphaFoldDB" id="A0A9W7L6B2"/>